<evidence type="ECO:0000313" key="2">
    <source>
        <dbReference type="EMBL" id="RDS85941.1"/>
    </source>
</evidence>
<keyword evidence="3" id="KW-1185">Reference proteome</keyword>
<feature type="compositionally biased region" description="Polar residues" evidence="1">
    <location>
        <begin position="580"/>
        <end position="593"/>
    </location>
</feature>
<dbReference type="RefSeq" id="WP_115476192.1">
    <property type="nucleotide sequence ID" value="NZ_QRBF01000001.1"/>
</dbReference>
<dbReference type="OrthoDB" id="8967890at2"/>
<reference evidence="2 3" key="1">
    <citation type="submission" date="2018-07" db="EMBL/GenBank/DDBJ databases">
        <title>Dyella monticola sp. nov. and Dyella psychrodurans sp. nov. isolated from monsoon evergreen broad-leaved forest soil of Dinghu Mountain, China.</title>
        <authorList>
            <person name="Gao Z."/>
            <person name="Qiu L."/>
        </authorList>
    </citation>
    <scope>NUCLEOTIDE SEQUENCE [LARGE SCALE GENOMIC DNA]</scope>
    <source>
        <strain evidence="2 3">4MSK11</strain>
    </source>
</reference>
<feature type="compositionally biased region" description="Basic and acidic residues" evidence="1">
    <location>
        <begin position="57"/>
        <end position="79"/>
    </location>
</feature>
<dbReference type="EMBL" id="QRBF01000001">
    <property type="protein sequence ID" value="RDS85941.1"/>
    <property type="molecule type" value="Genomic_DNA"/>
</dbReference>
<dbReference type="Proteomes" id="UP000255334">
    <property type="component" value="Unassembled WGS sequence"/>
</dbReference>
<sequence>MWNPIALIQTGLRKRADREEYVHRAMLRDSQESDSGWEHHRRSRQEILAEYNAQEKANSERRANHADHTRGSGHDRQEGSRWASANYHHAWHSDDALRVREERAKQLNEQREAWLAELSARQTIVQAYKERTATMSPEALDAERAQRQAERNRAEAREYQQKWQQSAAYADAMRQIQTDNERAQTVRSERAAAQAKQDQERAAIMQRAFHGTPEHPTTPAEGRTNLDRGSDKPAEQWVDGAATAWVAAHDAKGNDLDSRYKSSNAATFGDWARQQTFADRPWLDAYQNEHPFPMAKQADAESHKPPADAAQKSTAADRMTGTLVDHGPAPYKNDPQNNESYFVTVQPDAGKQATHWGKDLSRAMAESQVQIGDRIHLERTGQDTPVAVKEQVRDDQGHVVATQDTTAVRKGWSVTNLSAPIQHQEPTPDAAAPSAHVEPMEHTGAQAPTPTRASHPESAARIERGMDDAYALLDAHAAHQGAAQERVEPPADVPTARPPVDQDPSLVFDEPAVHEGLTEADIDALTITDEDVDWEGSTSHASDRDQNDVAVAPVIADNLRAKRDEDGGTAGQGGTTQGTNDVSDANPTAMTQDQDTKAAYQKADAHHDAQTEATAASSEVAPVGADRIKQHRADQATDSGADTAKPQKTSVLAGESRAYTISKPEKAPPPTQSPPSEGAPTARRTRTR</sequence>
<dbReference type="AlphaFoldDB" id="A0A370XCI9"/>
<feature type="region of interest" description="Disordered" evidence="1">
    <location>
        <begin position="421"/>
        <end position="454"/>
    </location>
</feature>
<feature type="region of interest" description="Disordered" evidence="1">
    <location>
        <begin position="478"/>
        <end position="506"/>
    </location>
</feature>
<proteinExistence type="predicted"/>
<protein>
    <submittedName>
        <fullName evidence="2">OmpH family outer membrane protein</fullName>
    </submittedName>
</protein>
<feature type="compositionally biased region" description="Basic and acidic residues" evidence="1">
    <location>
        <begin position="224"/>
        <end position="233"/>
    </location>
</feature>
<evidence type="ECO:0000313" key="3">
    <source>
        <dbReference type="Proteomes" id="UP000255334"/>
    </source>
</evidence>
<feature type="region of interest" description="Disordered" evidence="1">
    <location>
        <begin position="559"/>
        <end position="688"/>
    </location>
</feature>
<gene>
    <name evidence="2" type="ORF">DWU99_01285</name>
</gene>
<name>A0A370XCI9_9GAMM</name>
<feature type="region of interest" description="Disordered" evidence="1">
    <location>
        <begin position="27"/>
        <end position="81"/>
    </location>
</feature>
<organism evidence="2 3">
    <name type="scientific">Dyella psychrodurans</name>
    <dbReference type="NCBI Taxonomy" id="1927960"/>
    <lineage>
        <taxon>Bacteria</taxon>
        <taxon>Pseudomonadati</taxon>
        <taxon>Pseudomonadota</taxon>
        <taxon>Gammaproteobacteria</taxon>
        <taxon>Lysobacterales</taxon>
        <taxon>Rhodanobacteraceae</taxon>
        <taxon>Dyella</taxon>
    </lineage>
</organism>
<comment type="caution">
    <text evidence="2">The sequence shown here is derived from an EMBL/GenBank/DDBJ whole genome shotgun (WGS) entry which is preliminary data.</text>
</comment>
<evidence type="ECO:0000256" key="1">
    <source>
        <dbReference type="SAM" id="MobiDB-lite"/>
    </source>
</evidence>
<feature type="region of interest" description="Disordered" evidence="1">
    <location>
        <begin position="296"/>
        <end position="315"/>
    </location>
</feature>
<feature type="compositionally biased region" description="Basic and acidic residues" evidence="1">
    <location>
        <begin position="626"/>
        <end position="635"/>
    </location>
</feature>
<feature type="region of interest" description="Disordered" evidence="1">
    <location>
        <begin position="209"/>
        <end position="233"/>
    </location>
</feature>
<accession>A0A370XCI9</accession>
<feature type="compositionally biased region" description="Polar residues" evidence="1">
    <location>
        <begin position="636"/>
        <end position="650"/>
    </location>
</feature>